<name>D8U449_VOLCA</name>
<accession>D8U449</accession>
<proteinExistence type="predicted"/>
<dbReference type="EMBL" id="GL378357">
    <property type="protein sequence ID" value="EFJ45436.1"/>
    <property type="molecule type" value="Genomic_DNA"/>
</dbReference>
<feature type="compositionally biased region" description="Gly residues" evidence="1">
    <location>
        <begin position="115"/>
        <end position="127"/>
    </location>
</feature>
<dbReference type="STRING" id="3068.D8U449"/>
<dbReference type="GeneID" id="9622481"/>
<organism evidence="4">
    <name type="scientific">Volvox carteri f. nagariensis</name>
    <dbReference type="NCBI Taxonomy" id="3068"/>
    <lineage>
        <taxon>Eukaryota</taxon>
        <taxon>Viridiplantae</taxon>
        <taxon>Chlorophyta</taxon>
        <taxon>core chlorophytes</taxon>
        <taxon>Chlorophyceae</taxon>
        <taxon>CS clade</taxon>
        <taxon>Chlamydomonadales</taxon>
        <taxon>Volvocaceae</taxon>
        <taxon>Volvox</taxon>
    </lineage>
</organism>
<gene>
    <name evidence="3" type="ORF">VOLCADRAFT_94298</name>
</gene>
<sequence>MFYLLDLAVARGVVTTCLSPCTRPGSAGSKSASGRDSVVTELDEQGREVGVTGPDPSRPKGNIWHQQTVDGAMSSEGTTAASRGKGEEGGEGGSLDRRSPGGPTAEELDPLRPAGPGGSKSVGAGGPGAYVAERLKEVAAGAWDTLKHGVNNPGQPQVMEELKRTSPQDFEALTNPRGAATARQKQQQQQREDGSEKDGSSRGGEP</sequence>
<reference evidence="3 4" key="1">
    <citation type="journal article" date="2010" name="Science">
        <title>Genomic analysis of organismal complexity in the multicellular green alga Volvox carteri.</title>
        <authorList>
            <person name="Prochnik S.E."/>
            <person name="Umen J."/>
            <person name="Nedelcu A.M."/>
            <person name="Hallmann A."/>
            <person name="Miller S.M."/>
            <person name="Nishii I."/>
            <person name="Ferris P."/>
            <person name="Kuo A."/>
            <person name="Mitros T."/>
            <person name="Fritz-Laylin L.K."/>
            <person name="Hellsten U."/>
            <person name="Chapman J."/>
            <person name="Simakov O."/>
            <person name="Rensing S.A."/>
            <person name="Terry A."/>
            <person name="Pangilinan J."/>
            <person name="Kapitonov V."/>
            <person name="Jurka J."/>
            <person name="Salamov A."/>
            <person name="Shapiro H."/>
            <person name="Schmutz J."/>
            <person name="Grimwood J."/>
            <person name="Lindquist E."/>
            <person name="Lucas S."/>
            <person name="Grigoriev I.V."/>
            <person name="Schmitt R."/>
            <person name="Kirk D."/>
            <person name="Rokhsar D.S."/>
        </authorList>
    </citation>
    <scope>NUCLEOTIDE SEQUENCE [LARGE SCALE GENOMIC DNA]</scope>
    <source>
        <strain evidence="4">f. Nagariensis / Eve</strain>
    </source>
</reference>
<evidence type="ECO:0000313" key="3">
    <source>
        <dbReference type="EMBL" id="EFJ45436.1"/>
    </source>
</evidence>
<dbReference type="InParanoid" id="D8U449"/>
<evidence type="ECO:0000256" key="2">
    <source>
        <dbReference type="SAM" id="SignalP"/>
    </source>
</evidence>
<feature type="compositionally biased region" description="Polar residues" evidence="1">
    <location>
        <begin position="64"/>
        <end position="81"/>
    </location>
</feature>
<evidence type="ECO:0000313" key="4">
    <source>
        <dbReference type="Proteomes" id="UP000001058"/>
    </source>
</evidence>
<dbReference type="OrthoDB" id="535800at2759"/>
<dbReference type="AlphaFoldDB" id="D8U449"/>
<feature type="compositionally biased region" description="Basic and acidic residues" evidence="1">
    <location>
        <begin position="190"/>
        <end position="206"/>
    </location>
</feature>
<feature type="signal peptide" evidence="2">
    <location>
        <begin position="1"/>
        <end position="15"/>
    </location>
</feature>
<feature type="compositionally biased region" description="Basic and acidic residues" evidence="1">
    <location>
        <begin position="84"/>
        <end position="99"/>
    </location>
</feature>
<dbReference type="KEGG" id="vcn:VOLCADRAFT_94298"/>
<feature type="chain" id="PRO_5013334044" evidence="2">
    <location>
        <begin position="16"/>
        <end position="206"/>
    </location>
</feature>
<keyword evidence="4" id="KW-1185">Reference proteome</keyword>
<keyword evidence="2" id="KW-0732">Signal</keyword>
<feature type="region of interest" description="Disordered" evidence="1">
    <location>
        <begin position="20"/>
        <end position="127"/>
    </location>
</feature>
<evidence type="ECO:0000256" key="1">
    <source>
        <dbReference type="SAM" id="MobiDB-lite"/>
    </source>
</evidence>
<dbReference type="RefSeq" id="XP_002953463.1">
    <property type="nucleotide sequence ID" value="XM_002953417.1"/>
</dbReference>
<dbReference type="Proteomes" id="UP000001058">
    <property type="component" value="Unassembled WGS sequence"/>
</dbReference>
<protein>
    <submittedName>
        <fullName evidence="3">Uncharacterized protein</fullName>
    </submittedName>
</protein>
<feature type="region of interest" description="Disordered" evidence="1">
    <location>
        <begin position="163"/>
        <end position="206"/>
    </location>
</feature>